<organism evidence="1">
    <name type="scientific">marine metagenome</name>
    <dbReference type="NCBI Taxonomy" id="408172"/>
    <lineage>
        <taxon>unclassified sequences</taxon>
        <taxon>metagenomes</taxon>
        <taxon>ecological metagenomes</taxon>
    </lineage>
</organism>
<accession>A0A382RYX5</accession>
<evidence type="ECO:0000313" key="1">
    <source>
        <dbReference type="EMBL" id="SVD02355.1"/>
    </source>
</evidence>
<dbReference type="EMBL" id="UINC01124902">
    <property type="protein sequence ID" value="SVD02355.1"/>
    <property type="molecule type" value="Genomic_DNA"/>
</dbReference>
<name>A0A382RYX5_9ZZZZ</name>
<proteinExistence type="predicted"/>
<protein>
    <submittedName>
        <fullName evidence="1">Uncharacterized protein</fullName>
    </submittedName>
</protein>
<gene>
    <name evidence="1" type="ORF">METZ01_LOCUS355209</name>
</gene>
<sequence>MNQTLKTKIETMNPFATLGRYHGKAVIIISVSEYWGEALVRYAHPEAKHPKGRFQISLNLLKEF</sequence>
<reference evidence="1" key="1">
    <citation type="submission" date="2018-05" db="EMBL/GenBank/DDBJ databases">
        <authorList>
            <person name="Lanie J.A."/>
            <person name="Ng W.-L."/>
            <person name="Kazmierczak K.M."/>
            <person name="Andrzejewski T.M."/>
            <person name="Davidsen T.M."/>
            <person name="Wayne K.J."/>
            <person name="Tettelin H."/>
            <person name="Glass J.I."/>
            <person name="Rusch D."/>
            <person name="Podicherti R."/>
            <person name="Tsui H.-C.T."/>
            <person name="Winkler M.E."/>
        </authorList>
    </citation>
    <scope>NUCLEOTIDE SEQUENCE</scope>
</reference>
<dbReference type="AlphaFoldDB" id="A0A382RYX5"/>